<keyword evidence="5" id="KW-1185">Reference proteome</keyword>
<proteinExistence type="inferred from homology"/>
<dbReference type="Proteomes" id="UP000625568">
    <property type="component" value="Chromosome 3"/>
</dbReference>
<dbReference type="Pfam" id="PF00437">
    <property type="entry name" value="T2SSE"/>
    <property type="match status" value="1"/>
</dbReference>
<feature type="region of interest" description="Disordered" evidence="2">
    <location>
        <begin position="1"/>
        <end position="29"/>
    </location>
</feature>
<dbReference type="AlphaFoldDB" id="A0A892ID74"/>
<dbReference type="PANTHER" id="PTHR30486">
    <property type="entry name" value="TWITCHING MOTILITY PROTEIN PILT"/>
    <property type="match status" value="1"/>
</dbReference>
<dbReference type="SMART" id="SM00382">
    <property type="entry name" value="AAA"/>
    <property type="match status" value="1"/>
</dbReference>
<dbReference type="Gene3D" id="3.40.50.300">
    <property type="entry name" value="P-loop containing nucleotide triphosphate hydrolases"/>
    <property type="match status" value="1"/>
</dbReference>
<evidence type="ECO:0000259" key="3">
    <source>
        <dbReference type="SMART" id="SM00382"/>
    </source>
</evidence>
<dbReference type="Gene3D" id="3.30.450.380">
    <property type="match status" value="1"/>
</dbReference>
<sequence length="455" mass="50810">MSLREQMSLHRAQPSGANGEPAGPAHSSVRDAYQKLRRQIHLTVLDRVELERLSRLPQEQVRHEITALITRILDDERLPANDIERRQLAIDVYDEMFGFGPLDALLRDPTISDILVNTYRQVYVERCGRLELTDVTFYDDAHLMKVIEKIVSRVGRRIDESSPMVDARLPDGSRVNAIIPPSAIDGPLMSIRRFAINPLKMEDLVRFQSVTPPMATLLDALSRAKVNVLVSGGTGSGKTTLLNILSGFIPRSERIVTIEDAAELQLQQPHVLRLETRPPNIEGKGEITQRTLVRNALRMRPDRIILGEVRGAEALDMLNAMNTGHEGSLATIHANTPRDALTRLENMISIAGLSLPPKTMRQQIASAISVVVQAARLTDGTRKIVSIQELTGMEGDIINMQEIFTFKRTGVDRDGTVRGHFCATGVRPKFVERLQAFGIELPDSLYDPSQRYETN</sequence>
<reference evidence="4 5" key="1">
    <citation type="submission" date="2021-02" db="EMBL/GenBank/DDBJ databases">
        <title>FDA dAtabase for Regulatory Grade micrObial Sequences (FDA-ARGOS): Supporting development and validation of Infectious Disease Dx tests.</title>
        <authorList>
            <person name="Minogue T."/>
            <person name="Wolcott M."/>
            <person name="Wasieloski L."/>
            <person name="Aguilar W."/>
            <person name="Moore D."/>
            <person name="Jaissle J."/>
            <person name="Tallon L."/>
            <person name="Sadzewicz L."/>
            <person name="Zhao X."/>
            <person name="Boylan J."/>
            <person name="Ott S."/>
            <person name="Bowen H."/>
            <person name="Vavikolanu K."/>
            <person name="Mehta A."/>
            <person name="Aluvathingal J."/>
            <person name="Nadendla S."/>
            <person name="Yan Y."/>
            <person name="Sichtig H."/>
        </authorList>
    </citation>
    <scope>NUCLEOTIDE SEQUENCE [LARGE SCALE GENOMIC DNA]</scope>
    <source>
        <strain evidence="4 5">FDAARGOS_1272</strain>
    </source>
</reference>
<dbReference type="InterPro" id="IPR003593">
    <property type="entry name" value="AAA+_ATPase"/>
</dbReference>
<dbReference type="InterPro" id="IPR050921">
    <property type="entry name" value="T4SS_GSP_E_ATPase"/>
</dbReference>
<comment type="similarity">
    <text evidence="1">Belongs to the GSP E family.</text>
</comment>
<name>A0A892ID74_9BURK</name>
<dbReference type="CDD" id="cd01130">
    <property type="entry name" value="VirB11-like_ATPase"/>
    <property type="match status" value="1"/>
</dbReference>
<gene>
    <name evidence="4" type="ORF">I6K02_27770</name>
</gene>
<evidence type="ECO:0000256" key="1">
    <source>
        <dbReference type="ARBA" id="ARBA00006611"/>
    </source>
</evidence>
<organism evidence="4 5">
    <name type="scientific">Burkholderia dolosa</name>
    <dbReference type="NCBI Taxonomy" id="152500"/>
    <lineage>
        <taxon>Bacteria</taxon>
        <taxon>Pseudomonadati</taxon>
        <taxon>Pseudomonadota</taxon>
        <taxon>Betaproteobacteria</taxon>
        <taxon>Burkholderiales</taxon>
        <taxon>Burkholderiaceae</taxon>
        <taxon>Burkholderia</taxon>
        <taxon>Burkholderia cepacia complex</taxon>
    </lineage>
</organism>
<accession>A0A892ID74</accession>
<dbReference type="InterPro" id="IPR027417">
    <property type="entry name" value="P-loop_NTPase"/>
</dbReference>
<dbReference type="EMBL" id="CP069484">
    <property type="protein sequence ID" value="QRO80916.1"/>
    <property type="molecule type" value="Genomic_DNA"/>
</dbReference>
<evidence type="ECO:0000256" key="2">
    <source>
        <dbReference type="SAM" id="MobiDB-lite"/>
    </source>
</evidence>
<dbReference type="InterPro" id="IPR001482">
    <property type="entry name" value="T2SS/T4SS_dom"/>
</dbReference>
<dbReference type="SUPFAM" id="SSF52540">
    <property type="entry name" value="P-loop containing nucleoside triphosphate hydrolases"/>
    <property type="match status" value="1"/>
</dbReference>
<feature type="domain" description="AAA+ ATPase" evidence="3">
    <location>
        <begin position="224"/>
        <end position="447"/>
    </location>
</feature>
<dbReference type="RefSeq" id="WP_035975553.1">
    <property type="nucleotide sequence ID" value="NZ_CABVPR010000007.1"/>
</dbReference>
<evidence type="ECO:0000313" key="4">
    <source>
        <dbReference type="EMBL" id="QRO80916.1"/>
    </source>
</evidence>
<dbReference type="PANTHER" id="PTHR30486:SF15">
    <property type="entry name" value="TYPE II_IV SECRETION SYSTEM ATPASE"/>
    <property type="match status" value="1"/>
</dbReference>
<protein>
    <submittedName>
        <fullName evidence="4">CpaF family protein</fullName>
    </submittedName>
</protein>
<dbReference type="GeneID" id="93131033"/>
<evidence type="ECO:0000313" key="5">
    <source>
        <dbReference type="Proteomes" id="UP000625568"/>
    </source>
</evidence>
<dbReference type="GO" id="GO:0016887">
    <property type="term" value="F:ATP hydrolysis activity"/>
    <property type="evidence" value="ECO:0007669"/>
    <property type="project" value="InterPro"/>
</dbReference>